<proteinExistence type="predicted"/>
<evidence type="ECO:0000256" key="1">
    <source>
        <dbReference type="SAM" id="Coils"/>
    </source>
</evidence>
<keyword evidence="1" id="KW-0175">Coiled coil</keyword>
<geneLocation type="plasmid" evidence="2">
    <name>p1</name>
</geneLocation>
<sequence length="140" mass="15515">MADYLNSKAVAALTGLKKSQANTYINDLVTTLGLKRHRIPGRRGLFLPAEATRLLNQWVAEAQEVGITDAQLTSWLRERIRTYAAYRSLPAPSSAETSLIAELTAQLSLQAQELAALKAEVQELKRALPAPRVHLKRGRR</sequence>
<feature type="coiled-coil region" evidence="1">
    <location>
        <begin position="100"/>
        <end position="127"/>
    </location>
</feature>
<accession>A0AAU6Q8R5</accession>
<dbReference type="RefSeq" id="WP_339098127.1">
    <property type="nucleotide sequence ID" value="NZ_CP149784.1"/>
</dbReference>
<dbReference type="EMBL" id="CP149784">
    <property type="protein sequence ID" value="WYF46647.1"/>
    <property type="molecule type" value="Genomic_DNA"/>
</dbReference>
<evidence type="ECO:0000313" key="2">
    <source>
        <dbReference type="EMBL" id="WYF46647.1"/>
    </source>
</evidence>
<protein>
    <recommendedName>
        <fullName evidence="3">KfrA N-terminal DNA-binding domain-containing protein</fullName>
    </recommendedName>
</protein>
<reference evidence="2" key="1">
    <citation type="submission" date="2024-03" db="EMBL/GenBank/DDBJ databases">
        <title>Deinococcus weizhi sp. nov., isolated from human skin.</title>
        <authorList>
            <person name="Wei Z."/>
            <person name="Tian F."/>
            <person name="Yang C."/>
            <person name="Xin L.T."/>
            <person name="Wen Z.J."/>
            <person name="Lan K.C."/>
            <person name="Yu L."/>
            <person name="Zhe W."/>
            <person name="Dan F.D."/>
            <person name="Jun W."/>
            <person name="Rui Z."/>
            <person name="Yong X.J."/>
            <person name="Ting Y."/>
            <person name="Wei X."/>
            <person name="Xu Z.G."/>
            <person name="Xin Z."/>
            <person name="Dong F.G."/>
            <person name="Ni X.M."/>
            <person name="Zheng M.G."/>
            <person name="Chun Y."/>
            <person name="Qian W.X."/>
        </authorList>
    </citation>
    <scope>NUCLEOTIDE SEQUENCE</scope>
    <source>
        <strain evidence="2">VB142</strain>
        <plasmid evidence="2">p1</plasmid>
    </source>
</reference>
<gene>
    <name evidence="2" type="ORF">WDJ50_18150</name>
</gene>
<dbReference type="AlphaFoldDB" id="A0AAU6Q8R5"/>
<name>A0AAU6Q8R5_9DEIO</name>
<organism evidence="2">
    <name type="scientific">Deinococcus sp. VB142</name>
    <dbReference type="NCBI Taxonomy" id="3112952"/>
    <lineage>
        <taxon>Bacteria</taxon>
        <taxon>Thermotogati</taxon>
        <taxon>Deinococcota</taxon>
        <taxon>Deinococci</taxon>
        <taxon>Deinococcales</taxon>
        <taxon>Deinococcaceae</taxon>
        <taxon>Deinococcus</taxon>
    </lineage>
</organism>
<keyword evidence="2" id="KW-0614">Plasmid</keyword>
<evidence type="ECO:0008006" key="3">
    <source>
        <dbReference type="Google" id="ProtNLM"/>
    </source>
</evidence>